<name>A0A934VSR6_9BACT</name>
<organism evidence="1 2">
    <name type="scientific">Pelagicoccus mobilis</name>
    <dbReference type="NCBI Taxonomy" id="415221"/>
    <lineage>
        <taxon>Bacteria</taxon>
        <taxon>Pseudomonadati</taxon>
        <taxon>Verrucomicrobiota</taxon>
        <taxon>Opitutia</taxon>
        <taxon>Puniceicoccales</taxon>
        <taxon>Pelagicoccaceae</taxon>
        <taxon>Pelagicoccus</taxon>
    </lineage>
</organism>
<dbReference type="Pfam" id="PF13711">
    <property type="entry name" value="DUF4160"/>
    <property type="match status" value="1"/>
</dbReference>
<evidence type="ECO:0000313" key="1">
    <source>
        <dbReference type="EMBL" id="MBK1878779.1"/>
    </source>
</evidence>
<dbReference type="AlphaFoldDB" id="A0A934VSR6"/>
<dbReference type="RefSeq" id="WP_200356993.1">
    <property type="nucleotide sequence ID" value="NZ_JAENIL010000035.1"/>
</dbReference>
<protein>
    <submittedName>
        <fullName evidence="1">DUF4160 domain-containing protein</fullName>
    </submittedName>
</protein>
<reference evidence="1" key="1">
    <citation type="submission" date="2021-01" db="EMBL/GenBank/DDBJ databases">
        <title>Modified the classification status of verrucomicrobia.</title>
        <authorList>
            <person name="Feng X."/>
        </authorList>
    </citation>
    <scope>NUCLEOTIDE SEQUENCE</scope>
    <source>
        <strain evidence="1">KCTC 13126</strain>
    </source>
</reference>
<accession>A0A934VSR6</accession>
<gene>
    <name evidence="1" type="ORF">JIN87_17995</name>
</gene>
<dbReference type="Proteomes" id="UP000617628">
    <property type="component" value="Unassembled WGS sequence"/>
</dbReference>
<comment type="caution">
    <text evidence="1">The sequence shown here is derived from an EMBL/GenBank/DDBJ whole genome shotgun (WGS) entry which is preliminary data.</text>
</comment>
<keyword evidence="2" id="KW-1185">Reference proteome</keyword>
<proteinExistence type="predicted"/>
<evidence type="ECO:0000313" key="2">
    <source>
        <dbReference type="Proteomes" id="UP000617628"/>
    </source>
</evidence>
<dbReference type="InterPro" id="IPR025427">
    <property type="entry name" value="DUF4160"/>
</dbReference>
<dbReference type="EMBL" id="JAENIL010000035">
    <property type="protein sequence ID" value="MBK1878779.1"/>
    <property type="molecule type" value="Genomic_DNA"/>
</dbReference>
<sequence>MPTVLRIGPYRFHFYSNEGDEPPHIHVRSSNGECKFWLSPIGLASNRGIPANKLNEIERLVFEHQIMLTSKYHEHRDQQS</sequence>